<dbReference type="PANTHER" id="PTHR42850">
    <property type="entry name" value="METALLOPHOSPHOESTERASE"/>
    <property type="match status" value="1"/>
</dbReference>
<feature type="domain" description="Calcineurin-like phosphoesterase" evidence="1">
    <location>
        <begin position="4"/>
        <end position="102"/>
    </location>
</feature>
<sequence>MHYVISDIHGCYAQFTELLELIHFKDTDTLYVLGDIVDRGPHPIKVLSALMEMPNVVCIVGNHELMALVGLRFLNTQITNESIESMDEETVGNLFNWIRNGGQTTIDEFKTLSLDKRQEIIDFIMDFSVYEELTVNGQKYL</sequence>
<gene>
    <name evidence="2" type="ORF">JKK62_11820</name>
</gene>
<dbReference type="InterPro" id="IPR050126">
    <property type="entry name" value="Ap4A_hydrolase"/>
</dbReference>
<accession>A0A934WSV1</accession>
<dbReference type="InterPro" id="IPR029052">
    <property type="entry name" value="Metallo-depent_PP-like"/>
</dbReference>
<evidence type="ECO:0000259" key="1">
    <source>
        <dbReference type="Pfam" id="PF00149"/>
    </source>
</evidence>
<dbReference type="AlphaFoldDB" id="A0A934WSV1"/>
<name>A0A934WSV1_9FIRM</name>
<dbReference type="PANTHER" id="PTHR42850:SF11">
    <property type="entry name" value="BIS(5'-NUCLEOSYL)-TETRAPHOSPHATASE [SYMMETRICAL]"/>
    <property type="match status" value="1"/>
</dbReference>
<evidence type="ECO:0000313" key="3">
    <source>
        <dbReference type="Proteomes" id="UP000633365"/>
    </source>
</evidence>
<dbReference type="Gene3D" id="3.60.21.10">
    <property type="match status" value="1"/>
</dbReference>
<dbReference type="GO" id="GO:0005737">
    <property type="term" value="C:cytoplasm"/>
    <property type="evidence" value="ECO:0007669"/>
    <property type="project" value="TreeGrafter"/>
</dbReference>
<dbReference type="RefSeq" id="WP_201428063.1">
    <property type="nucleotide sequence ID" value="NZ_JAEQMG010000124.1"/>
</dbReference>
<protein>
    <submittedName>
        <fullName evidence="2">Fructose-bisphosphatase class III</fullName>
    </submittedName>
</protein>
<organism evidence="2 3">
    <name type="scientific">Ruminococcus difficilis</name>
    <dbReference type="NCBI Taxonomy" id="2763069"/>
    <lineage>
        <taxon>Bacteria</taxon>
        <taxon>Bacillati</taxon>
        <taxon>Bacillota</taxon>
        <taxon>Clostridia</taxon>
        <taxon>Eubacteriales</taxon>
        <taxon>Oscillospiraceae</taxon>
        <taxon>Ruminococcus</taxon>
    </lineage>
</organism>
<dbReference type="Proteomes" id="UP000633365">
    <property type="component" value="Unassembled WGS sequence"/>
</dbReference>
<keyword evidence="3" id="KW-1185">Reference proteome</keyword>
<dbReference type="InterPro" id="IPR004843">
    <property type="entry name" value="Calcineurin-like_PHP"/>
</dbReference>
<dbReference type="SUPFAM" id="SSF56300">
    <property type="entry name" value="Metallo-dependent phosphatases"/>
    <property type="match status" value="1"/>
</dbReference>
<dbReference type="GO" id="GO:0016791">
    <property type="term" value="F:phosphatase activity"/>
    <property type="evidence" value="ECO:0007669"/>
    <property type="project" value="TreeGrafter"/>
</dbReference>
<reference evidence="2" key="1">
    <citation type="submission" date="2021-01" db="EMBL/GenBank/DDBJ databases">
        <title>Genome public.</title>
        <authorList>
            <person name="Liu C."/>
            <person name="Sun Q."/>
        </authorList>
    </citation>
    <scope>NUCLEOTIDE SEQUENCE</scope>
    <source>
        <strain evidence="2">M6</strain>
    </source>
</reference>
<comment type="caution">
    <text evidence="2">The sequence shown here is derived from an EMBL/GenBank/DDBJ whole genome shotgun (WGS) entry which is preliminary data.</text>
</comment>
<dbReference type="GO" id="GO:0110154">
    <property type="term" value="P:RNA decapping"/>
    <property type="evidence" value="ECO:0007669"/>
    <property type="project" value="TreeGrafter"/>
</dbReference>
<feature type="non-terminal residue" evidence="2">
    <location>
        <position position="141"/>
    </location>
</feature>
<evidence type="ECO:0000313" key="2">
    <source>
        <dbReference type="EMBL" id="MBK6089318.1"/>
    </source>
</evidence>
<dbReference type="GO" id="GO:0008803">
    <property type="term" value="F:bis(5'-nucleosyl)-tetraphosphatase (symmetrical) activity"/>
    <property type="evidence" value="ECO:0007669"/>
    <property type="project" value="TreeGrafter"/>
</dbReference>
<proteinExistence type="predicted"/>
<dbReference type="Pfam" id="PF00149">
    <property type="entry name" value="Metallophos"/>
    <property type="match status" value="1"/>
</dbReference>
<dbReference type="EMBL" id="JAEQMG010000124">
    <property type="protein sequence ID" value="MBK6089318.1"/>
    <property type="molecule type" value="Genomic_DNA"/>
</dbReference>